<evidence type="ECO:0000256" key="1">
    <source>
        <dbReference type="SAM" id="MobiDB-lite"/>
    </source>
</evidence>
<dbReference type="EMBL" id="JBANRG010000033">
    <property type="protein sequence ID" value="KAK7450652.1"/>
    <property type="molecule type" value="Genomic_DNA"/>
</dbReference>
<dbReference type="Proteomes" id="UP001498398">
    <property type="component" value="Unassembled WGS sequence"/>
</dbReference>
<reference evidence="2 3" key="1">
    <citation type="submission" date="2024-01" db="EMBL/GenBank/DDBJ databases">
        <title>A draft genome for the cacao thread blight pathogen Marasmiellus scandens.</title>
        <authorList>
            <person name="Baruah I.K."/>
            <person name="Leung J."/>
            <person name="Bukari Y."/>
            <person name="Amoako-Attah I."/>
            <person name="Meinhardt L.W."/>
            <person name="Bailey B.A."/>
            <person name="Cohen S.P."/>
        </authorList>
    </citation>
    <scope>NUCLEOTIDE SEQUENCE [LARGE SCALE GENOMIC DNA]</scope>
    <source>
        <strain evidence="2 3">GH-19</strain>
    </source>
</reference>
<sequence length="190" mass="20713">MNGYIQAPPSAQLFQLQAQQSSRAPKALMPLSRLGLHKAVLIRSAHKAARRWRRWKKGWKGVLAEDKNDEEKEKFEGIEEGKDVRLGNVWPFRLLASPTKRKEKQDSTMDVDTDTPAPIHEDEPTSAASVSQAYGGISTPMTASSVNTVTGSQEESKKGFPAFGASPANIGMTQASASTGSFEKLKGWKG</sequence>
<feature type="region of interest" description="Disordered" evidence="1">
    <location>
        <begin position="97"/>
        <end position="190"/>
    </location>
</feature>
<feature type="compositionally biased region" description="Polar residues" evidence="1">
    <location>
        <begin position="139"/>
        <end position="153"/>
    </location>
</feature>
<accession>A0ABR1J4T7</accession>
<keyword evidence="3" id="KW-1185">Reference proteome</keyword>
<organism evidence="2 3">
    <name type="scientific">Marasmiellus scandens</name>
    <dbReference type="NCBI Taxonomy" id="2682957"/>
    <lineage>
        <taxon>Eukaryota</taxon>
        <taxon>Fungi</taxon>
        <taxon>Dikarya</taxon>
        <taxon>Basidiomycota</taxon>
        <taxon>Agaricomycotina</taxon>
        <taxon>Agaricomycetes</taxon>
        <taxon>Agaricomycetidae</taxon>
        <taxon>Agaricales</taxon>
        <taxon>Marasmiineae</taxon>
        <taxon>Omphalotaceae</taxon>
        <taxon>Marasmiellus</taxon>
    </lineage>
</organism>
<name>A0ABR1J4T7_9AGAR</name>
<gene>
    <name evidence="2" type="ORF">VKT23_012963</name>
</gene>
<evidence type="ECO:0000313" key="2">
    <source>
        <dbReference type="EMBL" id="KAK7450652.1"/>
    </source>
</evidence>
<evidence type="ECO:0000313" key="3">
    <source>
        <dbReference type="Proteomes" id="UP001498398"/>
    </source>
</evidence>
<comment type="caution">
    <text evidence="2">The sequence shown here is derived from an EMBL/GenBank/DDBJ whole genome shotgun (WGS) entry which is preliminary data.</text>
</comment>
<proteinExistence type="predicted"/>
<feature type="compositionally biased region" description="Polar residues" evidence="1">
    <location>
        <begin position="171"/>
        <end position="181"/>
    </location>
</feature>
<protein>
    <submittedName>
        <fullName evidence="2">Uncharacterized protein</fullName>
    </submittedName>
</protein>